<gene>
    <name evidence="1" type="ORF">Taro_040542</name>
</gene>
<protein>
    <submittedName>
        <fullName evidence="1">Uncharacterized protein</fullName>
    </submittedName>
</protein>
<sequence>MRLAELVGSGSGAGRSSLGVAIPGVQSSGARDRSICATEEGPKRPGESILGSFWVVRFTQKWNMEIGLDI</sequence>
<evidence type="ECO:0000313" key="2">
    <source>
        <dbReference type="Proteomes" id="UP000652761"/>
    </source>
</evidence>
<dbReference type="AlphaFoldDB" id="A0A843WYM3"/>
<organism evidence="1 2">
    <name type="scientific">Colocasia esculenta</name>
    <name type="common">Wild taro</name>
    <name type="synonym">Arum esculentum</name>
    <dbReference type="NCBI Taxonomy" id="4460"/>
    <lineage>
        <taxon>Eukaryota</taxon>
        <taxon>Viridiplantae</taxon>
        <taxon>Streptophyta</taxon>
        <taxon>Embryophyta</taxon>
        <taxon>Tracheophyta</taxon>
        <taxon>Spermatophyta</taxon>
        <taxon>Magnoliopsida</taxon>
        <taxon>Liliopsida</taxon>
        <taxon>Araceae</taxon>
        <taxon>Aroideae</taxon>
        <taxon>Colocasieae</taxon>
        <taxon>Colocasia</taxon>
    </lineage>
</organism>
<comment type="caution">
    <text evidence="1">The sequence shown here is derived from an EMBL/GenBank/DDBJ whole genome shotgun (WGS) entry which is preliminary data.</text>
</comment>
<accession>A0A843WYM3</accession>
<dbReference type="EMBL" id="NMUH01003936">
    <property type="protein sequence ID" value="MQM07700.1"/>
    <property type="molecule type" value="Genomic_DNA"/>
</dbReference>
<dbReference type="Proteomes" id="UP000652761">
    <property type="component" value="Unassembled WGS sequence"/>
</dbReference>
<evidence type="ECO:0000313" key="1">
    <source>
        <dbReference type="EMBL" id="MQM07700.1"/>
    </source>
</evidence>
<reference evidence="1" key="1">
    <citation type="submission" date="2017-07" db="EMBL/GenBank/DDBJ databases">
        <title>Taro Niue Genome Assembly and Annotation.</title>
        <authorList>
            <person name="Atibalentja N."/>
            <person name="Keating K."/>
            <person name="Fields C.J."/>
        </authorList>
    </citation>
    <scope>NUCLEOTIDE SEQUENCE</scope>
    <source>
        <strain evidence="1">Niue_2</strain>
        <tissue evidence="1">Leaf</tissue>
    </source>
</reference>
<name>A0A843WYM3_COLES</name>
<keyword evidence="2" id="KW-1185">Reference proteome</keyword>
<proteinExistence type="predicted"/>